<dbReference type="GO" id="GO:0005524">
    <property type="term" value="F:ATP binding"/>
    <property type="evidence" value="ECO:0007669"/>
    <property type="project" value="UniProtKB-KW"/>
</dbReference>
<keyword evidence="2" id="KW-0067">ATP-binding</keyword>
<dbReference type="GO" id="GO:0006298">
    <property type="term" value="P:mismatch repair"/>
    <property type="evidence" value="ECO:0007669"/>
    <property type="project" value="InterPro"/>
</dbReference>
<evidence type="ECO:0000256" key="2">
    <source>
        <dbReference type="ARBA" id="ARBA00022840"/>
    </source>
</evidence>
<keyword evidence="1" id="KW-0547">Nucleotide-binding</keyword>
<reference evidence="5" key="1">
    <citation type="submission" date="2019-08" db="EMBL/GenBank/DDBJ databases">
        <authorList>
            <person name="Kucharzyk K."/>
            <person name="Murdoch R.W."/>
            <person name="Higgins S."/>
            <person name="Loffler F."/>
        </authorList>
    </citation>
    <scope>NUCLEOTIDE SEQUENCE</scope>
</reference>
<accession>A0A645EHG3</accession>
<evidence type="ECO:0000259" key="4">
    <source>
        <dbReference type="SMART" id="SM00534"/>
    </source>
</evidence>
<comment type="caution">
    <text evidence="5">The sequence shown here is derived from an EMBL/GenBank/DDBJ whole genome shotgun (WGS) entry which is preliminary data.</text>
</comment>
<name>A0A645EHG3_9ZZZZ</name>
<sequence>MEEFYYFGKSKGTLDAGAFETTLKQFSVLSETSGKLVLADELESITEPGASARIIAGILEYLARNEESLGIFVSHLSELILENTGTEIRVDGIEAEGLDSSLELIVNRNPVYNRVARSTPELIVERLLRKTTGKEQEFYAHLKDKFKN</sequence>
<proteinExistence type="predicted"/>
<dbReference type="GO" id="GO:0030983">
    <property type="term" value="F:mismatched DNA binding"/>
    <property type="evidence" value="ECO:0007669"/>
    <property type="project" value="InterPro"/>
</dbReference>
<dbReference type="Gene3D" id="3.40.50.300">
    <property type="entry name" value="P-loop containing nucleotide triphosphate hydrolases"/>
    <property type="match status" value="1"/>
</dbReference>
<evidence type="ECO:0000313" key="5">
    <source>
        <dbReference type="EMBL" id="MPN00702.1"/>
    </source>
</evidence>
<protein>
    <recommendedName>
        <fullName evidence="4">DNA mismatch repair proteins mutS family domain-containing protein</fullName>
    </recommendedName>
</protein>
<evidence type="ECO:0000256" key="1">
    <source>
        <dbReference type="ARBA" id="ARBA00022741"/>
    </source>
</evidence>
<evidence type="ECO:0000256" key="3">
    <source>
        <dbReference type="ARBA" id="ARBA00023125"/>
    </source>
</evidence>
<dbReference type="AlphaFoldDB" id="A0A645EHG3"/>
<dbReference type="SMART" id="SM00534">
    <property type="entry name" value="MUTSac"/>
    <property type="match status" value="1"/>
</dbReference>
<dbReference type="EMBL" id="VSSQ01046737">
    <property type="protein sequence ID" value="MPN00702.1"/>
    <property type="molecule type" value="Genomic_DNA"/>
</dbReference>
<organism evidence="5">
    <name type="scientific">bioreactor metagenome</name>
    <dbReference type="NCBI Taxonomy" id="1076179"/>
    <lineage>
        <taxon>unclassified sequences</taxon>
        <taxon>metagenomes</taxon>
        <taxon>ecological metagenomes</taxon>
    </lineage>
</organism>
<keyword evidence="3" id="KW-0238">DNA-binding</keyword>
<gene>
    <name evidence="5" type="ORF">SDC9_147898</name>
</gene>
<dbReference type="InterPro" id="IPR000432">
    <property type="entry name" value="DNA_mismatch_repair_MutS_C"/>
</dbReference>
<dbReference type="InterPro" id="IPR027417">
    <property type="entry name" value="P-loop_NTPase"/>
</dbReference>
<feature type="domain" description="DNA mismatch repair proteins mutS family" evidence="4">
    <location>
        <begin position="8"/>
        <end position="147"/>
    </location>
</feature>